<dbReference type="Proteomes" id="UP000550401">
    <property type="component" value="Unassembled WGS sequence"/>
</dbReference>
<dbReference type="Pfam" id="PF13432">
    <property type="entry name" value="TPR_16"/>
    <property type="match status" value="2"/>
</dbReference>
<dbReference type="SUPFAM" id="SSF52540">
    <property type="entry name" value="P-loop containing nucleoside triphosphate hydrolases"/>
    <property type="match status" value="1"/>
</dbReference>
<name>A0A839F1F3_9GAMM</name>
<organism evidence="2 3">
    <name type="scientific">Dokdonella fugitiva</name>
    <dbReference type="NCBI Taxonomy" id="328517"/>
    <lineage>
        <taxon>Bacteria</taxon>
        <taxon>Pseudomonadati</taxon>
        <taxon>Pseudomonadota</taxon>
        <taxon>Gammaproteobacteria</taxon>
        <taxon>Lysobacterales</taxon>
        <taxon>Rhodanobacteraceae</taxon>
        <taxon>Dokdonella</taxon>
    </lineage>
</organism>
<dbReference type="PANTHER" id="PTHR12788:SF10">
    <property type="entry name" value="PROTEIN-TYROSINE SULFOTRANSFERASE"/>
    <property type="match status" value="1"/>
</dbReference>
<reference evidence="2 3" key="1">
    <citation type="submission" date="2020-07" db="EMBL/GenBank/DDBJ databases">
        <title>Genomic Encyclopedia of Type Strains, Phase IV (KMG-V): Genome sequencing to study the core and pangenomes of soil and plant-associated prokaryotes.</title>
        <authorList>
            <person name="Whitman W."/>
        </authorList>
    </citation>
    <scope>NUCLEOTIDE SEQUENCE [LARGE SCALE GENOMIC DNA]</scope>
    <source>
        <strain evidence="2 3">RH2WT43</strain>
    </source>
</reference>
<comment type="caution">
    <text evidence="2">The sequence shown here is derived from an EMBL/GenBank/DDBJ whole genome shotgun (WGS) entry which is preliminary data.</text>
</comment>
<dbReference type="RefSeq" id="WP_182530755.1">
    <property type="nucleotide sequence ID" value="NZ_JACGXL010000002.1"/>
</dbReference>
<proteinExistence type="predicted"/>
<dbReference type="Pfam" id="PF13469">
    <property type="entry name" value="Sulfotransfer_3"/>
    <property type="match status" value="1"/>
</dbReference>
<dbReference type="InterPro" id="IPR027417">
    <property type="entry name" value="P-loop_NTPase"/>
</dbReference>
<gene>
    <name evidence="2" type="ORF">FHW12_001923</name>
</gene>
<evidence type="ECO:0000313" key="2">
    <source>
        <dbReference type="EMBL" id="MBA8887709.1"/>
    </source>
</evidence>
<dbReference type="InterPro" id="IPR011990">
    <property type="entry name" value="TPR-like_helical_dom_sf"/>
</dbReference>
<evidence type="ECO:0000256" key="1">
    <source>
        <dbReference type="ARBA" id="ARBA00022679"/>
    </source>
</evidence>
<dbReference type="AlphaFoldDB" id="A0A839F1F3"/>
<dbReference type="Gene3D" id="3.40.50.300">
    <property type="entry name" value="P-loop containing nucleotide triphosphate hydrolases"/>
    <property type="match status" value="1"/>
</dbReference>
<dbReference type="Gene3D" id="1.25.40.10">
    <property type="entry name" value="Tetratricopeptide repeat domain"/>
    <property type="match status" value="1"/>
</dbReference>
<sequence>MTSSDPASDDALAQLRAACVRNPRDVDAWLRLGTQADQLGLHADAIAAGERLLALQPGHDVARLLLGRNLQALGRIDDAAAHYRALARAGGARAYQGWFSLVDLKTVRLADDEVVALERLAGDARIGAEARMVLQFALGKVLEDAGRLDDAFAAFAAANAQRRSQANWSASNYALQVANLRAAFATPPVAAPANLGAEIVFVVGLPRSSTTLVEQILAAHPAVEGASELHDLPAVIAAEGQRRGLGFPRWSADATPVDWERLGRDYLARTRRWRTRKPRSTDKLPANWMLVGAIRAMLPAATIIDCRRDPLETCWSCYKQLFAPRLADYSYDLADLGAYWRGYDALMREWAALHPRHIRLQDYGRLLLEPEAEIRALLAFCGLDFDPACLAFHTAERGVRTPSTAQVRQPLRRDTARAAAYGDRLAALRDALRG</sequence>
<keyword evidence="3" id="KW-1185">Reference proteome</keyword>
<dbReference type="EMBL" id="JACGXL010000002">
    <property type="protein sequence ID" value="MBA8887709.1"/>
    <property type="molecule type" value="Genomic_DNA"/>
</dbReference>
<dbReference type="SUPFAM" id="SSF48452">
    <property type="entry name" value="TPR-like"/>
    <property type="match status" value="1"/>
</dbReference>
<keyword evidence="1" id="KW-0808">Transferase</keyword>
<accession>A0A839F1F3</accession>
<dbReference type="PANTHER" id="PTHR12788">
    <property type="entry name" value="PROTEIN-TYROSINE SULFOTRANSFERASE 2"/>
    <property type="match status" value="1"/>
</dbReference>
<protein>
    <submittedName>
        <fullName evidence="2">Tetratricopeptide (TPR) repeat protein</fullName>
    </submittedName>
</protein>
<evidence type="ECO:0000313" key="3">
    <source>
        <dbReference type="Proteomes" id="UP000550401"/>
    </source>
</evidence>
<dbReference type="GO" id="GO:0008476">
    <property type="term" value="F:protein-tyrosine sulfotransferase activity"/>
    <property type="evidence" value="ECO:0007669"/>
    <property type="project" value="InterPro"/>
</dbReference>
<dbReference type="InterPro" id="IPR026634">
    <property type="entry name" value="TPST-like"/>
</dbReference>